<dbReference type="EMBL" id="UGQY01000004">
    <property type="protein sequence ID" value="SUA02524.1"/>
    <property type="molecule type" value="Genomic_DNA"/>
</dbReference>
<proteinExistence type="predicted"/>
<name>A0A378UWF7_MYCFO</name>
<organism evidence="1 2">
    <name type="scientific">Mycolicibacterium fortuitum</name>
    <name type="common">Mycobacterium fortuitum</name>
    <dbReference type="NCBI Taxonomy" id="1766"/>
    <lineage>
        <taxon>Bacteria</taxon>
        <taxon>Bacillati</taxon>
        <taxon>Actinomycetota</taxon>
        <taxon>Actinomycetes</taxon>
        <taxon>Mycobacteriales</taxon>
        <taxon>Mycobacteriaceae</taxon>
        <taxon>Mycolicibacterium</taxon>
    </lineage>
</organism>
<sequence>MNRAPTAWLTIDIAGIGEKPATRSGPYFLIVWTWAAAAISAASHHSARTNPPLPRAVLYRFDFSGSSTMSAQASTGSLSRSLASR</sequence>
<dbReference type="Proteomes" id="UP000255389">
    <property type="component" value="Unassembled WGS sequence"/>
</dbReference>
<protein>
    <submittedName>
        <fullName evidence="1">Uncharacterized protein</fullName>
    </submittedName>
</protein>
<reference evidence="1 2" key="1">
    <citation type="submission" date="2018-06" db="EMBL/GenBank/DDBJ databases">
        <authorList>
            <consortium name="Pathogen Informatics"/>
            <person name="Doyle S."/>
        </authorList>
    </citation>
    <scope>NUCLEOTIDE SEQUENCE [LARGE SCALE GENOMIC DNA]</scope>
    <source>
        <strain evidence="1 2">NCTC1542</strain>
    </source>
</reference>
<evidence type="ECO:0000313" key="2">
    <source>
        <dbReference type="Proteomes" id="UP000255389"/>
    </source>
</evidence>
<evidence type="ECO:0000313" key="1">
    <source>
        <dbReference type="EMBL" id="SUA02524.1"/>
    </source>
</evidence>
<gene>
    <name evidence="1" type="ORF">NCTC1542_03992</name>
</gene>
<accession>A0A378UWF7</accession>
<dbReference type="AlphaFoldDB" id="A0A378UWF7"/>